<keyword evidence="1 10" id="KW-0963">Cytoplasm</keyword>
<evidence type="ECO:0000256" key="5">
    <source>
        <dbReference type="ARBA" id="ARBA00022741"/>
    </source>
</evidence>
<accession>A0A1R1B700</accession>
<dbReference type="Proteomes" id="UP000187074">
    <property type="component" value="Unassembled WGS sequence"/>
</dbReference>
<dbReference type="InterPro" id="IPR030378">
    <property type="entry name" value="G_CP_dom"/>
</dbReference>
<feature type="binding site" evidence="10">
    <location>
        <position position="288"/>
    </location>
    <ligand>
        <name>Zn(2+)</name>
        <dbReference type="ChEBI" id="CHEBI:29105"/>
    </ligand>
</feature>
<proteinExistence type="inferred from homology"/>
<keyword evidence="2 10" id="KW-0690">Ribosome biogenesis</keyword>
<keyword evidence="9 10" id="KW-0342">GTP-binding</keyword>
<keyword evidence="5 10" id="KW-0547">Nucleotide-binding</keyword>
<dbReference type="PROSITE" id="PS50936">
    <property type="entry name" value="ENGC_GTPASE"/>
    <property type="match status" value="1"/>
</dbReference>
<comment type="function">
    <text evidence="10">One of several proteins that assist in the late maturation steps of the functional core of the 30S ribosomal subunit. Helps release RbfA from mature subunits. May play a role in the assembly of ribosomal proteins into the subunit. Circularly permuted GTPase that catalyzes slow GTP hydrolysis, GTPase activity is stimulated by the 30S ribosomal subunit.</text>
</comment>
<organism evidence="13 14">
    <name type="scientific">Paenibacillus lautus</name>
    <name type="common">Bacillus lautus</name>
    <dbReference type="NCBI Taxonomy" id="1401"/>
    <lineage>
        <taxon>Bacteria</taxon>
        <taxon>Bacillati</taxon>
        <taxon>Bacillota</taxon>
        <taxon>Bacilli</taxon>
        <taxon>Bacillales</taxon>
        <taxon>Paenibacillaceae</taxon>
        <taxon>Paenibacillus</taxon>
    </lineage>
</organism>
<evidence type="ECO:0000256" key="10">
    <source>
        <dbReference type="HAMAP-Rule" id="MF_01820"/>
    </source>
</evidence>
<dbReference type="Gene3D" id="3.40.50.300">
    <property type="entry name" value="P-loop containing nucleotide triphosphate hydrolases"/>
    <property type="match status" value="1"/>
</dbReference>
<dbReference type="PANTHER" id="PTHR32120">
    <property type="entry name" value="SMALL RIBOSOMAL SUBUNIT BIOGENESIS GTPASE RSGA"/>
    <property type="match status" value="1"/>
</dbReference>
<feature type="binding site" evidence="10">
    <location>
        <position position="296"/>
    </location>
    <ligand>
        <name>Zn(2+)</name>
        <dbReference type="ChEBI" id="CHEBI:29105"/>
    </ligand>
</feature>
<feature type="binding site" evidence="10">
    <location>
        <position position="283"/>
    </location>
    <ligand>
        <name>Zn(2+)</name>
        <dbReference type="ChEBI" id="CHEBI:29105"/>
    </ligand>
</feature>
<dbReference type="GO" id="GO:0003924">
    <property type="term" value="F:GTPase activity"/>
    <property type="evidence" value="ECO:0007669"/>
    <property type="project" value="UniProtKB-UniRule"/>
</dbReference>
<evidence type="ECO:0000256" key="7">
    <source>
        <dbReference type="ARBA" id="ARBA00022833"/>
    </source>
</evidence>
<dbReference type="PANTHER" id="PTHR32120:SF10">
    <property type="entry name" value="SMALL RIBOSOMAL SUBUNIT BIOGENESIS GTPASE RSGA"/>
    <property type="match status" value="1"/>
</dbReference>
<keyword evidence="8 10" id="KW-0694">RNA-binding</keyword>
<feature type="binding site" evidence="10">
    <location>
        <begin position="150"/>
        <end position="153"/>
    </location>
    <ligand>
        <name>GTP</name>
        <dbReference type="ChEBI" id="CHEBI:37565"/>
    </ligand>
</feature>
<dbReference type="EMBL" id="MRTF01000002">
    <property type="protein sequence ID" value="OME95333.1"/>
    <property type="molecule type" value="Genomic_DNA"/>
</dbReference>
<evidence type="ECO:0000256" key="6">
    <source>
        <dbReference type="ARBA" id="ARBA00022801"/>
    </source>
</evidence>
<dbReference type="HAMAP" id="MF_01820">
    <property type="entry name" value="GTPase_RsgA"/>
    <property type="match status" value="1"/>
</dbReference>
<keyword evidence="6 10" id="KW-0378">Hydrolase</keyword>
<comment type="caution">
    <text evidence="13">The sequence shown here is derived from an EMBL/GenBank/DDBJ whole genome shotgun (WGS) entry which is preliminary data.</text>
</comment>
<dbReference type="NCBIfam" id="TIGR00157">
    <property type="entry name" value="ribosome small subunit-dependent GTPase A"/>
    <property type="match status" value="1"/>
</dbReference>
<dbReference type="AlphaFoldDB" id="A0A1R1B700"/>
<reference evidence="13 14" key="1">
    <citation type="submission" date="2016-11" db="EMBL/GenBank/DDBJ databases">
        <title>Paenibacillus species isolates.</title>
        <authorList>
            <person name="Beno S.M."/>
        </authorList>
    </citation>
    <scope>NUCLEOTIDE SEQUENCE [LARGE SCALE GENOMIC DNA]</scope>
    <source>
        <strain evidence="13 14">FSL F4-0100</strain>
    </source>
</reference>
<dbReference type="InterPro" id="IPR027417">
    <property type="entry name" value="P-loop_NTPase"/>
</dbReference>
<feature type="domain" description="EngC GTPase" evidence="11">
    <location>
        <begin position="111"/>
        <end position="258"/>
    </location>
</feature>
<comment type="subcellular location">
    <subcellularLocation>
        <location evidence="10">Cytoplasm</location>
    </subcellularLocation>
</comment>
<feature type="binding site" evidence="10">
    <location>
        <position position="290"/>
    </location>
    <ligand>
        <name>Zn(2+)</name>
        <dbReference type="ChEBI" id="CHEBI:29105"/>
    </ligand>
</feature>
<dbReference type="SUPFAM" id="SSF52540">
    <property type="entry name" value="P-loop containing nucleoside triphosphate hydrolases"/>
    <property type="match status" value="1"/>
</dbReference>
<evidence type="ECO:0000313" key="13">
    <source>
        <dbReference type="EMBL" id="OME95333.1"/>
    </source>
</evidence>
<dbReference type="CDD" id="cd01854">
    <property type="entry name" value="YjeQ_EngC"/>
    <property type="match status" value="1"/>
</dbReference>
<evidence type="ECO:0000256" key="1">
    <source>
        <dbReference type="ARBA" id="ARBA00022490"/>
    </source>
</evidence>
<dbReference type="GO" id="GO:0046872">
    <property type="term" value="F:metal ion binding"/>
    <property type="evidence" value="ECO:0007669"/>
    <property type="project" value="UniProtKB-KW"/>
</dbReference>
<dbReference type="GO" id="GO:0019843">
    <property type="term" value="F:rRNA binding"/>
    <property type="evidence" value="ECO:0007669"/>
    <property type="project" value="UniProtKB-KW"/>
</dbReference>
<comment type="similarity">
    <text evidence="10">Belongs to the TRAFAC class YlqF/YawG GTPase family. RsgA subfamily.</text>
</comment>
<evidence type="ECO:0000256" key="8">
    <source>
        <dbReference type="ARBA" id="ARBA00022884"/>
    </source>
</evidence>
<dbReference type="STRING" id="1401.BK123_05520"/>
<evidence type="ECO:0000256" key="9">
    <source>
        <dbReference type="ARBA" id="ARBA00023134"/>
    </source>
</evidence>
<keyword evidence="3 10" id="KW-0479">Metal-binding</keyword>
<dbReference type="InterPro" id="IPR004881">
    <property type="entry name" value="Ribosome_biogen_GTPase_RsgA"/>
</dbReference>
<dbReference type="PROSITE" id="PS51721">
    <property type="entry name" value="G_CP"/>
    <property type="match status" value="1"/>
</dbReference>
<evidence type="ECO:0000256" key="3">
    <source>
        <dbReference type="ARBA" id="ARBA00022723"/>
    </source>
</evidence>
<evidence type="ECO:0000259" key="12">
    <source>
        <dbReference type="PROSITE" id="PS51721"/>
    </source>
</evidence>
<gene>
    <name evidence="10" type="primary">rsgA</name>
    <name evidence="13" type="ORF">BK123_05520</name>
</gene>
<dbReference type="GO" id="GO:0005525">
    <property type="term" value="F:GTP binding"/>
    <property type="evidence" value="ECO:0007669"/>
    <property type="project" value="UniProtKB-UniRule"/>
</dbReference>
<evidence type="ECO:0000259" key="11">
    <source>
        <dbReference type="PROSITE" id="PS50936"/>
    </source>
</evidence>
<comment type="cofactor">
    <cofactor evidence="10">
        <name>Zn(2+)</name>
        <dbReference type="ChEBI" id="CHEBI:29105"/>
    </cofactor>
    <text evidence="10">Binds 1 zinc ion per subunit.</text>
</comment>
<protein>
    <recommendedName>
        <fullName evidence="10">Small ribosomal subunit biogenesis GTPase RsgA</fullName>
        <ecNumber evidence="10">3.6.1.-</ecNumber>
    </recommendedName>
</protein>
<sequence>MMNLKDYGFPAQNYSIDTEGTYARVTAVHKGSYSLVTEYGECSARLKSSVYFNNCTEEFPTTGDFVEIQYNTEGESLIIKTLKRKSKFARNDLSGHGSEYVKTIKEQTVAANFDYVFIMQSLNHDLNLKRLERYLTLSWQSGAVPVVVLTKSDLIEDYSAQLNSVKQIAIGVDVHAISAKTGYGIDGLADYLKKGKTVVFLGSSGAGKSSLVNALAGQKVMSVKEIREDDSKGRHTTTHRQLIRLDSGVMVIDTPGMRELGMWNVSEGLRESFSDVKQFLGRCKFSDCKHQSEPGCAIKMAIEDGNLAYERWESYLTLKKEAAFVDDKATYLRSKDHQQVTMKVWERQKSKETRRTNDKH</sequence>
<evidence type="ECO:0000256" key="4">
    <source>
        <dbReference type="ARBA" id="ARBA00022730"/>
    </source>
</evidence>
<feature type="domain" description="CP-type G" evidence="12">
    <location>
        <begin position="98"/>
        <end position="260"/>
    </location>
</feature>
<evidence type="ECO:0000313" key="14">
    <source>
        <dbReference type="Proteomes" id="UP000187074"/>
    </source>
</evidence>
<dbReference type="GO" id="GO:0042274">
    <property type="term" value="P:ribosomal small subunit biogenesis"/>
    <property type="evidence" value="ECO:0007669"/>
    <property type="project" value="UniProtKB-UniRule"/>
</dbReference>
<name>A0A1R1B700_PAELA</name>
<dbReference type="Gene3D" id="1.10.40.50">
    <property type="entry name" value="Probable gtpase engc, domain 3"/>
    <property type="match status" value="1"/>
</dbReference>
<keyword evidence="4 10" id="KW-0699">rRNA-binding</keyword>
<dbReference type="EC" id="3.6.1.-" evidence="10"/>
<comment type="subunit">
    <text evidence="10">Monomer. Associates with 30S ribosomal subunit, binds 16S rRNA.</text>
</comment>
<keyword evidence="7 10" id="KW-0862">Zinc</keyword>
<dbReference type="InterPro" id="IPR010914">
    <property type="entry name" value="RsgA_GTPase_dom"/>
</dbReference>
<dbReference type="Pfam" id="PF03193">
    <property type="entry name" value="RsgA_GTPase"/>
    <property type="match status" value="1"/>
</dbReference>
<dbReference type="GO" id="GO:0005737">
    <property type="term" value="C:cytoplasm"/>
    <property type="evidence" value="ECO:0007669"/>
    <property type="project" value="UniProtKB-SubCell"/>
</dbReference>
<evidence type="ECO:0000256" key="2">
    <source>
        <dbReference type="ARBA" id="ARBA00022517"/>
    </source>
</evidence>
<feature type="binding site" evidence="10">
    <location>
        <begin position="202"/>
        <end position="210"/>
    </location>
    <ligand>
        <name>GTP</name>
        <dbReference type="ChEBI" id="CHEBI:37565"/>
    </ligand>
</feature>